<protein>
    <recommendedName>
        <fullName evidence="12">Phosphodiesterase</fullName>
    </recommendedName>
</protein>
<evidence type="ECO:0000256" key="1">
    <source>
        <dbReference type="ARBA" id="ARBA00022723"/>
    </source>
</evidence>
<dbReference type="GO" id="GO:0004114">
    <property type="term" value="F:3',5'-cyclic-nucleotide phosphodiesterase activity"/>
    <property type="evidence" value="ECO:0007669"/>
    <property type="project" value="InterPro"/>
</dbReference>
<keyword evidence="11" id="KW-1185">Reference proteome</keyword>
<dbReference type="InterPro" id="IPR011006">
    <property type="entry name" value="CheY-like_superfamily"/>
</dbReference>
<dbReference type="PROSITE" id="PS51845">
    <property type="entry name" value="PDEASE_I_2"/>
    <property type="match status" value="1"/>
</dbReference>
<feature type="binding site" evidence="5">
    <location>
        <position position="366"/>
    </location>
    <ligand>
        <name>Zn(2+)</name>
        <dbReference type="ChEBI" id="CHEBI:29105"/>
        <label>1</label>
    </ligand>
</feature>
<gene>
    <name evidence="10" type="ORF">BCR42DRAFT_14094</name>
</gene>
<accession>A0A1X2J1Q9</accession>
<evidence type="ECO:0000259" key="9">
    <source>
        <dbReference type="PROSITE" id="PS51845"/>
    </source>
</evidence>
<name>A0A1X2J1Q9_9FUNG</name>
<keyword evidence="2" id="KW-0378">Hydrolase</keyword>
<dbReference type="OrthoDB" id="546632at2759"/>
<feature type="binding site" evidence="4">
    <location>
        <position position="534"/>
    </location>
    <ligand>
        <name>AMP</name>
        <dbReference type="ChEBI" id="CHEBI:456215"/>
    </ligand>
</feature>
<feature type="binding site" evidence="5">
    <location>
        <position position="365"/>
    </location>
    <ligand>
        <name>Zn(2+)</name>
        <dbReference type="ChEBI" id="CHEBI:29105"/>
        <label>1</label>
    </ligand>
</feature>
<feature type="binding site" evidence="5">
    <location>
        <position position="311"/>
    </location>
    <ligand>
        <name>Zn(2+)</name>
        <dbReference type="ChEBI" id="CHEBI:29105"/>
        <label>1</label>
    </ligand>
</feature>
<dbReference type="AlphaFoldDB" id="A0A1X2J1Q9"/>
<dbReference type="CDD" id="cd00077">
    <property type="entry name" value="HDc"/>
    <property type="match status" value="1"/>
</dbReference>
<dbReference type="InterPro" id="IPR023088">
    <property type="entry name" value="PDEase"/>
</dbReference>
<evidence type="ECO:0000256" key="6">
    <source>
        <dbReference type="PROSITE-ProRule" id="PRU00169"/>
    </source>
</evidence>
<dbReference type="SUPFAM" id="SSF52172">
    <property type="entry name" value="CheY-like"/>
    <property type="match status" value="1"/>
</dbReference>
<organism evidence="10 11">
    <name type="scientific">Absidia repens</name>
    <dbReference type="NCBI Taxonomy" id="90262"/>
    <lineage>
        <taxon>Eukaryota</taxon>
        <taxon>Fungi</taxon>
        <taxon>Fungi incertae sedis</taxon>
        <taxon>Mucoromycota</taxon>
        <taxon>Mucoromycotina</taxon>
        <taxon>Mucoromycetes</taxon>
        <taxon>Mucorales</taxon>
        <taxon>Cunninghamellaceae</taxon>
        <taxon>Absidia</taxon>
    </lineage>
</organism>
<evidence type="ECO:0008006" key="12">
    <source>
        <dbReference type="Google" id="ProtNLM"/>
    </source>
</evidence>
<evidence type="ECO:0000256" key="5">
    <source>
        <dbReference type="PIRSR" id="PIRSR623088-3"/>
    </source>
</evidence>
<feature type="region of interest" description="Disordered" evidence="7">
    <location>
        <begin position="570"/>
        <end position="594"/>
    </location>
</feature>
<dbReference type="InterPro" id="IPR003607">
    <property type="entry name" value="HD/PDEase_dom"/>
</dbReference>
<feature type="binding site" evidence="4">
    <location>
        <position position="483"/>
    </location>
    <ligand>
        <name>AMP</name>
        <dbReference type="ChEBI" id="CHEBI:456215"/>
    </ligand>
</feature>
<evidence type="ECO:0000256" key="3">
    <source>
        <dbReference type="PIRSR" id="PIRSR623088-1"/>
    </source>
</evidence>
<dbReference type="Pfam" id="PF00233">
    <property type="entry name" value="PDEase_I"/>
    <property type="match status" value="1"/>
</dbReference>
<dbReference type="PROSITE" id="PS50110">
    <property type="entry name" value="RESPONSE_REGULATORY"/>
    <property type="match status" value="1"/>
</dbReference>
<reference evidence="10 11" key="1">
    <citation type="submission" date="2016-07" db="EMBL/GenBank/DDBJ databases">
        <title>Pervasive Adenine N6-methylation of Active Genes in Fungi.</title>
        <authorList>
            <consortium name="DOE Joint Genome Institute"/>
            <person name="Mondo S.J."/>
            <person name="Dannebaum R.O."/>
            <person name="Kuo R.C."/>
            <person name="Labutti K."/>
            <person name="Haridas S."/>
            <person name="Kuo A."/>
            <person name="Salamov A."/>
            <person name="Ahrendt S.R."/>
            <person name="Lipzen A."/>
            <person name="Sullivan W."/>
            <person name="Andreopoulos W.B."/>
            <person name="Clum A."/>
            <person name="Lindquist E."/>
            <person name="Daum C."/>
            <person name="Ramamoorthy G.K."/>
            <person name="Gryganskyi A."/>
            <person name="Culley D."/>
            <person name="Magnuson J.K."/>
            <person name="James T.Y."/>
            <person name="O'Malley M.A."/>
            <person name="Stajich J.E."/>
            <person name="Spatafora J.W."/>
            <person name="Visel A."/>
            <person name="Grigoriev I.V."/>
        </authorList>
    </citation>
    <scope>NUCLEOTIDE SEQUENCE [LARGE SCALE GENOMIC DNA]</scope>
    <source>
        <strain evidence="10 11">NRRL 1336</strain>
    </source>
</reference>
<dbReference type="Gene3D" id="3.40.50.2300">
    <property type="match status" value="1"/>
</dbReference>
<feature type="compositionally biased region" description="Polar residues" evidence="7">
    <location>
        <begin position="157"/>
        <end position="166"/>
    </location>
</feature>
<evidence type="ECO:0000313" key="11">
    <source>
        <dbReference type="Proteomes" id="UP000193560"/>
    </source>
</evidence>
<dbReference type="PRINTS" id="PR00387">
    <property type="entry name" value="PDIESTERASE1"/>
</dbReference>
<dbReference type="Proteomes" id="UP000193560">
    <property type="component" value="Unassembled WGS sequence"/>
</dbReference>
<dbReference type="SUPFAM" id="SSF109604">
    <property type="entry name" value="HD-domain/PDEase-like"/>
    <property type="match status" value="1"/>
</dbReference>
<keyword evidence="1 5" id="KW-0479">Metal-binding</keyword>
<feature type="domain" description="Response regulatory" evidence="8">
    <location>
        <begin position="18"/>
        <end position="143"/>
    </location>
</feature>
<evidence type="ECO:0000256" key="2">
    <source>
        <dbReference type="ARBA" id="ARBA00022801"/>
    </source>
</evidence>
<dbReference type="InterPro" id="IPR002073">
    <property type="entry name" value="PDEase_catalytic_dom"/>
</dbReference>
<feature type="binding site" evidence="5">
    <location>
        <position position="483"/>
    </location>
    <ligand>
        <name>Zn(2+)</name>
        <dbReference type="ChEBI" id="CHEBI:29105"/>
        <label>1</label>
    </ligand>
</feature>
<dbReference type="PANTHER" id="PTHR11347">
    <property type="entry name" value="CYCLIC NUCLEOTIDE PHOSPHODIESTERASE"/>
    <property type="match status" value="1"/>
</dbReference>
<dbReference type="SMART" id="SM00471">
    <property type="entry name" value="HDc"/>
    <property type="match status" value="1"/>
</dbReference>
<dbReference type="STRING" id="90262.A0A1X2J1Q9"/>
<sequence>MDPSHCTVVILQQPSPPPFILNDDNDQQLPQQPNYISTLQSVFAQVSFTSHQNEAFTWIKEQPSTLLLLDLDDQENDSLGCFTNTTWISNIAQEVEDDNVPIIVCSSNENPSFMLDCVHAGAVDYILKPMRLDVVKTLFLSLHRRRSHSKIHDGHGSSPTLSSDNAMSPAATTTTTTTITPITPTQFQPLQHNQLRDDSNLHARVKELFEKDTLLTKVVLDVYTSLPPVNGEIALSSDHAKFLQNKVDSWNFSPFELDHQDLIHCVILMFKPVLACPDLDHLIITEEQLYDFISDLSTIYHDGNPYHNFAHAVDVLQCSYYISRQLGVIPFNTQQSQHPSSKTSKPQDLIRPIDILALFIAAIGHDAAHPGVNNLFLINSATPLALLYNDRSVLESFHSMTLFQIMKKHGLDQISGGTGTSNYQEFRKTVVTSILATDMSLHNEYVQKIKEQARRLGDKSSTIKVDEDQERLLICSAIIKCADISNVARPFLHSAKWAELLVEEFACQGDLEKELGIPVSPFNDRDKLILEDSQIGFIRFVAMDLFQHVREVMQEMSFAVDQMERNLQRWESRKHTTHDSGVSTLDDSNEKDNRNVQQLSTSIHDSLGKDITSPSSSPPFNVQPAVEYAHSRISLEGGPQNELNSMPAMAMKHYSTTGKYDELDDLSTLSHFHASGNQPPGWQDGPVYCQCTIQ</sequence>
<dbReference type="GO" id="GO:0000160">
    <property type="term" value="P:phosphorelay signal transduction system"/>
    <property type="evidence" value="ECO:0007669"/>
    <property type="project" value="InterPro"/>
</dbReference>
<feature type="active site" description="Proton donor" evidence="3">
    <location>
        <position position="307"/>
    </location>
</feature>
<dbReference type="GO" id="GO:0046872">
    <property type="term" value="F:metal ion binding"/>
    <property type="evidence" value="ECO:0007669"/>
    <property type="project" value="UniProtKB-KW"/>
</dbReference>
<feature type="domain" description="PDEase" evidence="9">
    <location>
        <begin position="231"/>
        <end position="577"/>
    </location>
</feature>
<evidence type="ECO:0000313" key="10">
    <source>
        <dbReference type="EMBL" id="ORZ25752.1"/>
    </source>
</evidence>
<dbReference type="InterPro" id="IPR001789">
    <property type="entry name" value="Sig_transdc_resp-reg_receiver"/>
</dbReference>
<feature type="binding site" evidence="4">
    <location>
        <begin position="307"/>
        <end position="311"/>
    </location>
    <ligand>
        <name>AMP</name>
        <dbReference type="ChEBI" id="CHEBI:456215"/>
    </ligand>
</feature>
<evidence type="ECO:0000259" key="8">
    <source>
        <dbReference type="PROSITE" id="PS50110"/>
    </source>
</evidence>
<dbReference type="EMBL" id="MCGE01000001">
    <property type="protein sequence ID" value="ORZ25752.1"/>
    <property type="molecule type" value="Genomic_DNA"/>
</dbReference>
<dbReference type="Gene3D" id="1.10.1300.10">
    <property type="entry name" value="3'5'-cyclic nucleotide phosphodiesterase, catalytic domain"/>
    <property type="match status" value="1"/>
</dbReference>
<feature type="binding site" evidence="4">
    <location>
        <position position="366"/>
    </location>
    <ligand>
        <name>AMP</name>
        <dbReference type="ChEBI" id="CHEBI:456215"/>
    </ligand>
</feature>
<feature type="region of interest" description="Disordered" evidence="7">
    <location>
        <begin position="149"/>
        <end position="172"/>
    </location>
</feature>
<comment type="caution">
    <text evidence="10">The sequence shown here is derived from an EMBL/GenBank/DDBJ whole genome shotgun (WGS) entry which is preliminary data.</text>
</comment>
<evidence type="ECO:0000256" key="7">
    <source>
        <dbReference type="SAM" id="MobiDB-lite"/>
    </source>
</evidence>
<keyword evidence="6" id="KW-0597">Phosphoprotein</keyword>
<proteinExistence type="predicted"/>
<dbReference type="InterPro" id="IPR036971">
    <property type="entry name" value="PDEase_catalytic_dom_sf"/>
</dbReference>
<evidence type="ECO:0000256" key="4">
    <source>
        <dbReference type="PIRSR" id="PIRSR623088-2"/>
    </source>
</evidence>
<feature type="modified residue" description="4-aspartylphosphate" evidence="6">
    <location>
        <position position="70"/>
    </location>
</feature>
<feature type="binding site" evidence="5">
    <location>
        <position position="366"/>
    </location>
    <ligand>
        <name>Zn(2+)</name>
        <dbReference type="ChEBI" id="CHEBI:29105"/>
        <label>2</label>
    </ligand>
</feature>